<evidence type="ECO:0000313" key="2">
    <source>
        <dbReference type="EMBL" id="MBD2179752.1"/>
    </source>
</evidence>
<dbReference type="Proteomes" id="UP000641646">
    <property type="component" value="Unassembled WGS sequence"/>
</dbReference>
<keyword evidence="3" id="KW-1185">Reference proteome</keyword>
<dbReference type="CDD" id="cd03801">
    <property type="entry name" value="GT4_PimA-like"/>
    <property type="match status" value="1"/>
</dbReference>
<accession>A0A926ZF69</accession>
<dbReference type="GO" id="GO:0016757">
    <property type="term" value="F:glycosyltransferase activity"/>
    <property type="evidence" value="ECO:0007669"/>
    <property type="project" value="TreeGrafter"/>
</dbReference>
<name>A0A926ZF69_9CYAN</name>
<dbReference type="PANTHER" id="PTHR46401:SF2">
    <property type="entry name" value="GLYCOSYLTRANSFERASE WBBK-RELATED"/>
    <property type="match status" value="1"/>
</dbReference>
<dbReference type="GO" id="GO:0009103">
    <property type="term" value="P:lipopolysaccharide biosynthetic process"/>
    <property type="evidence" value="ECO:0007669"/>
    <property type="project" value="TreeGrafter"/>
</dbReference>
<evidence type="ECO:0000313" key="3">
    <source>
        <dbReference type="Proteomes" id="UP000641646"/>
    </source>
</evidence>
<gene>
    <name evidence="2" type="ORF">H6G03_01275</name>
</gene>
<sequence>MAQTLKILMILHMPWHRDLGGSRVQLELADEFRAMGHEVQKFDYNDAFPEENSSFLQRLTRPSFASKAKAFVQANAHRFDIIDAHQGNLPFSKQELGIKGLLVARSVGLYAFYEEFAKQEKIKWPPKRKKTLIGNWLRSWLSRKEISDCLPSLQNCDVINVPNQDEQAYVRDVLGMGEKCFVFPFGLSPKRQQAFAQAVQPAAVRLASKQVVFIGTWGARKGARDFAEIMMRTKAKVPDARFLFLGTAFSSEAIFADLDMPACDWIEIVPRFAGEELPKLLSKATVGAFPSYIEGFGFAVLEKLACGLPTVAYNVPGPREMLHHFDDDLMVTAGDSEQFSNQIIKLLTLDEVSYSQLSQQCIEVARIFSWSQIAKDTLDVYRKFLGV</sequence>
<protein>
    <submittedName>
        <fullName evidence="2">Glycosyltransferase family 4 protein</fullName>
    </submittedName>
</protein>
<comment type="caution">
    <text evidence="2">The sequence shown here is derived from an EMBL/GenBank/DDBJ whole genome shotgun (WGS) entry which is preliminary data.</text>
</comment>
<reference evidence="2" key="2">
    <citation type="submission" date="2020-08" db="EMBL/GenBank/DDBJ databases">
        <authorList>
            <person name="Chen M."/>
            <person name="Teng W."/>
            <person name="Zhao L."/>
            <person name="Hu C."/>
            <person name="Zhou Y."/>
            <person name="Han B."/>
            <person name="Song L."/>
            <person name="Shu W."/>
        </authorList>
    </citation>
    <scope>NUCLEOTIDE SEQUENCE</scope>
    <source>
        <strain evidence="2">FACHB-1375</strain>
    </source>
</reference>
<dbReference type="SUPFAM" id="SSF53756">
    <property type="entry name" value="UDP-Glycosyltransferase/glycogen phosphorylase"/>
    <property type="match status" value="1"/>
</dbReference>
<reference evidence="2" key="1">
    <citation type="journal article" date="2015" name="ISME J.">
        <title>Draft Genome Sequence of Streptomyces incarnatus NRRL8089, which Produces the Nucleoside Antibiotic Sinefungin.</title>
        <authorList>
            <person name="Oshima K."/>
            <person name="Hattori M."/>
            <person name="Shimizu H."/>
            <person name="Fukuda K."/>
            <person name="Nemoto M."/>
            <person name="Inagaki K."/>
            <person name="Tamura T."/>
        </authorList>
    </citation>
    <scope>NUCLEOTIDE SEQUENCE</scope>
    <source>
        <strain evidence="2">FACHB-1375</strain>
    </source>
</reference>
<dbReference type="PANTHER" id="PTHR46401">
    <property type="entry name" value="GLYCOSYLTRANSFERASE WBBK-RELATED"/>
    <property type="match status" value="1"/>
</dbReference>
<dbReference type="EMBL" id="JACJPW010000002">
    <property type="protein sequence ID" value="MBD2179752.1"/>
    <property type="molecule type" value="Genomic_DNA"/>
</dbReference>
<organism evidence="2 3">
    <name type="scientific">Aerosakkonema funiforme FACHB-1375</name>
    <dbReference type="NCBI Taxonomy" id="2949571"/>
    <lineage>
        <taxon>Bacteria</taxon>
        <taxon>Bacillati</taxon>
        <taxon>Cyanobacteriota</taxon>
        <taxon>Cyanophyceae</taxon>
        <taxon>Oscillatoriophycideae</taxon>
        <taxon>Aerosakkonematales</taxon>
        <taxon>Aerosakkonemataceae</taxon>
        <taxon>Aerosakkonema</taxon>
    </lineage>
</organism>
<dbReference type="AlphaFoldDB" id="A0A926ZF69"/>
<dbReference type="Gene3D" id="3.40.50.2000">
    <property type="entry name" value="Glycogen Phosphorylase B"/>
    <property type="match status" value="2"/>
</dbReference>
<keyword evidence="1" id="KW-0808">Transferase</keyword>
<evidence type="ECO:0000256" key="1">
    <source>
        <dbReference type="ARBA" id="ARBA00022679"/>
    </source>
</evidence>
<proteinExistence type="predicted"/>
<dbReference type="RefSeq" id="WP_190461263.1">
    <property type="nucleotide sequence ID" value="NZ_JACJPW010000002.1"/>
</dbReference>
<dbReference type="Pfam" id="PF13692">
    <property type="entry name" value="Glyco_trans_1_4"/>
    <property type="match status" value="1"/>
</dbReference>